<proteinExistence type="predicted"/>
<comment type="caution">
    <text evidence="2">The sequence shown here is derived from an EMBL/GenBank/DDBJ whole genome shotgun (WGS) entry which is preliminary data.</text>
</comment>
<gene>
    <name evidence="2" type="ORF">GCM10022408_01020</name>
</gene>
<dbReference type="PANTHER" id="PTHR43792:SF1">
    <property type="entry name" value="N-ACETYLTRANSFERASE DOMAIN-CONTAINING PROTEIN"/>
    <property type="match status" value="1"/>
</dbReference>
<keyword evidence="3" id="KW-1185">Reference proteome</keyword>
<feature type="domain" description="N-acetyltransferase" evidence="1">
    <location>
        <begin position="22"/>
        <end position="184"/>
    </location>
</feature>
<name>A0ABP7RA90_9BACT</name>
<reference evidence="3" key="1">
    <citation type="journal article" date="2019" name="Int. J. Syst. Evol. Microbiol.">
        <title>The Global Catalogue of Microorganisms (GCM) 10K type strain sequencing project: providing services to taxonomists for standard genome sequencing and annotation.</title>
        <authorList>
            <consortium name="The Broad Institute Genomics Platform"/>
            <consortium name="The Broad Institute Genome Sequencing Center for Infectious Disease"/>
            <person name="Wu L."/>
            <person name="Ma J."/>
        </authorList>
    </citation>
    <scope>NUCLEOTIDE SEQUENCE [LARGE SCALE GENOMIC DNA]</scope>
    <source>
        <strain evidence="3">JCM 17224</strain>
    </source>
</reference>
<dbReference type="Pfam" id="PF13302">
    <property type="entry name" value="Acetyltransf_3"/>
    <property type="match status" value="1"/>
</dbReference>
<protein>
    <submittedName>
        <fullName evidence="2">GNAT family N-acetyltransferase</fullName>
    </submittedName>
</protein>
<dbReference type="InterPro" id="IPR051531">
    <property type="entry name" value="N-acetyltransferase"/>
</dbReference>
<evidence type="ECO:0000313" key="2">
    <source>
        <dbReference type="EMBL" id="GAA3994431.1"/>
    </source>
</evidence>
<dbReference type="Gene3D" id="3.40.630.30">
    <property type="match status" value="1"/>
</dbReference>
<dbReference type="PROSITE" id="PS51186">
    <property type="entry name" value="GNAT"/>
    <property type="match status" value="1"/>
</dbReference>
<dbReference type="InterPro" id="IPR000182">
    <property type="entry name" value="GNAT_dom"/>
</dbReference>
<dbReference type="Proteomes" id="UP001500567">
    <property type="component" value="Unassembled WGS sequence"/>
</dbReference>
<dbReference type="InterPro" id="IPR016181">
    <property type="entry name" value="Acyl_CoA_acyltransferase"/>
</dbReference>
<organism evidence="2 3">
    <name type="scientific">Hymenobacter fastidiosus</name>
    <dbReference type="NCBI Taxonomy" id="486264"/>
    <lineage>
        <taxon>Bacteria</taxon>
        <taxon>Pseudomonadati</taxon>
        <taxon>Bacteroidota</taxon>
        <taxon>Cytophagia</taxon>
        <taxon>Cytophagales</taxon>
        <taxon>Hymenobacteraceae</taxon>
        <taxon>Hymenobacter</taxon>
    </lineage>
</organism>
<dbReference type="SUPFAM" id="SSF55729">
    <property type="entry name" value="Acyl-CoA N-acyltransferases (Nat)"/>
    <property type="match status" value="1"/>
</dbReference>
<dbReference type="PANTHER" id="PTHR43792">
    <property type="entry name" value="GNAT FAMILY, PUTATIVE (AFU_ORTHOLOGUE AFUA_3G00765)-RELATED-RELATED"/>
    <property type="match status" value="1"/>
</dbReference>
<evidence type="ECO:0000313" key="3">
    <source>
        <dbReference type="Proteomes" id="UP001500567"/>
    </source>
</evidence>
<accession>A0ABP7RA90</accession>
<sequence>MQPVLPHLPYTGTVPILETERLTLRGCQPADFAPFMAMWSEPDFYRFLGQKPLSEEDAWTKMLRTAGHWPLMGFGYWAVEENATGRFLGMVGFSDFKRAIEPSVKGLPEIGWVLAPRAHGQGYATEAVRAALAWGDTHFPPLRTVCIIGPDNRASLRVAEKCGYRLYARTIYKEEPVLLLARQEARL</sequence>
<evidence type="ECO:0000259" key="1">
    <source>
        <dbReference type="PROSITE" id="PS51186"/>
    </source>
</evidence>
<dbReference type="RefSeq" id="WP_345070238.1">
    <property type="nucleotide sequence ID" value="NZ_BAABDJ010000001.1"/>
</dbReference>
<dbReference type="EMBL" id="BAABDJ010000001">
    <property type="protein sequence ID" value="GAA3994431.1"/>
    <property type="molecule type" value="Genomic_DNA"/>
</dbReference>